<gene>
    <name evidence="1" type="ORF">ZIOFF_029129</name>
</gene>
<proteinExistence type="predicted"/>
<comment type="caution">
    <text evidence="1">The sequence shown here is derived from an EMBL/GenBank/DDBJ whole genome shotgun (WGS) entry which is preliminary data.</text>
</comment>
<dbReference type="Proteomes" id="UP000734854">
    <property type="component" value="Unassembled WGS sequence"/>
</dbReference>
<evidence type="ECO:0000313" key="2">
    <source>
        <dbReference type="Proteomes" id="UP000734854"/>
    </source>
</evidence>
<sequence length="117" mass="13000">MTTEEEVLKKNIDCMYFLASPSTCKKIAKGIGAAPIWHWAIGMSLAQQLSTLAQENTSLRQRISKAATVPSSNSLSKLEAQLQEAQKLTKIELENETKLKSTLETAEIQIHQTQLSR</sequence>
<reference evidence="1 2" key="1">
    <citation type="submission" date="2020-08" db="EMBL/GenBank/DDBJ databases">
        <title>Plant Genome Project.</title>
        <authorList>
            <person name="Zhang R.-G."/>
        </authorList>
    </citation>
    <scope>NUCLEOTIDE SEQUENCE [LARGE SCALE GENOMIC DNA]</scope>
    <source>
        <tissue evidence="1">Rhizome</tissue>
    </source>
</reference>
<keyword evidence="2" id="KW-1185">Reference proteome</keyword>
<evidence type="ECO:0000313" key="1">
    <source>
        <dbReference type="EMBL" id="KAG6511076.1"/>
    </source>
</evidence>
<name>A0A8J5LAC8_ZINOF</name>
<protein>
    <submittedName>
        <fullName evidence="1">Uncharacterized protein</fullName>
    </submittedName>
</protein>
<dbReference type="EMBL" id="JACMSC010000008">
    <property type="protein sequence ID" value="KAG6511076.1"/>
    <property type="molecule type" value="Genomic_DNA"/>
</dbReference>
<organism evidence="1 2">
    <name type="scientific">Zingiber officinale</name>
    <name type="common">Ginger</name>
    <name type="synonym">Amomum zingiber</name>
    <dbReference type="NCBI Taxonomy" id="94328"/>
    <lineage>
        <taxon>Eukaryota</taxon>
        <taxon>Viridiplantae</taxon>
        <taxon>Streptophyta</taxon>
        <taxon>Embryophyta</taxon>
        <taxon>Tracheophyta</taxon>
        <taxon>Spermatophyta</taxon>
        <taxon>Magnoliopsida</taxon>
        <taxon>Liliopsida</taxon>
        <taxon>Zingiberales</taxon>
        <taxon>Zingiberaceae</taxon>
        <taxon>Zingiber</taxon>
    </lineage>
</organism>
<accession>A0A8J5LAC8</accession>
<dbReference type="AlphaFoldDB" id="A0A8J5LAC8"/>